<name>A0A225WRK8_9STRA</name>
<dbReference type="OrthoDB" id="66717at2759"/>
<organism evidence="2 3">
    <name type="scientific">Phytophthora megakarya</name>
    <dbReference type="NCBI Taxonomy" id="4795"/>
    <lineage>
        <taxon>Eukaryota</taxon>
        <taxon>Sar</taxon>
        <taxon>Stramenopiles</taxon>
        <taxon>Oomycota</taxon>
        <taxon>Peronosporomycetes</taxon>
        <taxon>Peronosporales</taxon>
        <taxon>Peronosporaceae</taxon>
        <taxon>Phytophthora</taxon>
    </lineage>
</organism>
<proteinExistence type="predicted"/>
<feature type="compositionally biased region" description="Acidic residues" evidence="1">
    <location>
        <begin position="769"/>
        <end position="780"/>
    </location>
</feature>
<evidence type="ECO:0000313" key="3">
    <source>
        <dbReference type="Proteomes" id="UP000198211"/>
    </source>
</evidence>
<reference evidence="3" key="1">
    <citation type="submission" date="2017-03" db="EMBL/GenBank/DDBJ databases">
        <title>Phytopthora megakarya and P. palmivora, two closely related causual agents of cacao black pod achieved similar genome size and gene model numbers by different mechanisms.</title>
        <authorList>
            <person name="Ali S."/>
            <person name="Shao J."/>
            <person name="Larry D.J."/>
            <person name="Kronmiller B."/>
            <person name="Shen D."/>
            <person name="Strem M.D."/>
            <person name="Melnick R.L."/>
            <person name="Guiltinan M.J."/>
            <person name="Tyler B.M."/>
            <person name="Meinhardt L.W."/>
            <person name="Bailey B.A."/>
        </authorList>
    </citation>
    <scope>NUCLEOTIDE SEQUENCE [LARGE SCALE GENOMIC DNA]</scope>
    <source>
        <strain evidence="3">zdho120</strain>
    </source>
</reference>
<sequence>MDDREANGSDSDSSDNGLAQGAADVRHRAQFFNSLVGPTSYDDGGVVTKGNVDYRGITPHVVFSTTRTPPSEANNPIITCGQPVTCGFCSSTNLTWVLRCSFCGSARMSDAPRLKYLIDMILSIDPRIKPDQAPKRILDYAKFDRVALKAEATFKQAGLVRAKAAIMMMNRTVSTLRFQIMRMMFLAWKKTKASSVREHASIERIVSIKESQVNRKCKQNVLSVWRGYVTRVADERLQRFHVAFKRNEATKLRRIWGSWRSYMRIRGKERLDELRRHYEEELRDTPLEAQKEIDRLKENQEETLKLVHAAGDSILDLLHVSLRKADHSVQKTLQLIQMYPTTAGDFFEAAHGNELLDALSSGHAMPQIDGFGLDDEIDDQTMKKLLDQTIERIERSLASDSLIQWVNFQRRRGAEMGTFSESEKPSSAGPKSTKIRLKDKKKEFKPIKFLQDLRAVIASPGVMLKLLCHSSFEAQAEYDRIRSTELTNTAASVAAENSTTATTLSPSAQVQLRSYFKIAPRVLNLPPDIVTRDSFVLNDFESLYSYAVYLYLFHSNYVAPGMELSPRYHISYSFLTPQWQKVKNSLQDNECDPFAQQQFYIFLAKLKRINMQFLRFVDICKAVRHIASWHERGITREAFNDFSRRVLGKDSNISVSLERETLASWVSLPAAKLLSLCDGEDEFRKIEQVYKDNVLDLIKIFRIYGSAAGGKGILEQEFLKVMTKAGVTNKKNILRSNLQMIYQQSRQPNGGVLPDNTNTGANISPGSTEVEEVEGEDDPDDRGATPNEFFEALTRVAHHNYQKRREFMGQIASMMKMGDEVSMETINGSGSLLACVVDLVVDKVVPLTKKFQEQGLTFKKQMIHPEVQGVCKAQENKLKRIFSSYTQRNKNPQSRGKLLDLSDFESLLKDKRLIDALFPHGKIKQLVAFVQQDGDTLNAASNINGYDADSEFVFSEFVEALAAIAVYRNANPYLPFAKKLETFFEEYF</sequence>
<gene>
    <name evidence="2" type="ORF">PHMEG_0006137</name>
</gene>
<evidence type="ECO:0000256" key="1">
    <source>
        <dbReference type="SAM" id="MobiDB-lite"/>
    </source>
</evidence>
<dbReference type="AlphaFoldDB" id="A0A225WRK8"/>
<feature type="region of interest" description="Disordered" evidence="1">
    <location>
        <begin position="1"/>
        <end position="20"/>
    </location>
</feature>
<feature type="region of interest" description="Disordered" evidence="1">
    <location>
        <begin position="746"/>
        <end position="783"/>
    </location>
</feature>
<evidence type="ECO:0008006" key="4">
    <source>
        <dbReference type="Google" id="ProtNLM"/>
    </source>
</evidence>
<keyword evidence="3" id="KW-1185">Reference proteome</keyword>
<comment type="caution">
    <text evidence="2">The sequence shown here is derived from an EMBL/GenBank/DDBJ whole genome shotgun (WGS) entry which is preliminary data.</text>
</comment>
<dbReference type="Proteomes" id="UP000198211">
    <property type="component" value="Unassembled WGS sequence"/>
</dbReference>
<dbReference type="EMBL" id="NBNE01000424">
    <property type="protein sequence ID" value="OWZ19590.1"/>
    <property type="molecule type" value="Genomic_DNA"/>
</dbReference>
<protein>
    <recommendedName>
        <fullName evidence="4">Calponin-homology (CH) domain-containing protein</fullName>
    </recommendedName>
</protein>
<accession>A0A225WRK8</accession>
<evidence type="ECO:0000313" key="2">
    <source>
        <dbReference type="EMBL" id="OWZ19590.1"/>
    </source>
</evidence>